<feature type="chain" id="PRO_5013370342" description="Interferon-induced transmembrane protein" evidence="2">
    <location>
        <begin position="24"/>
        <end position="107"/>
    </location>
</feature>
<evidence type="ECO:0000256" key="1">
    <source>
        <dbReference type="SAM" id="Phobius"/>
    </source>
</evidence>
<sequence>MRTNLRKKMILAATLLLPLSTFAQNSFINNAKDVINEYLIPIIIIGVIVSAGAGLLYNLDDFVDKKGDGTRSKALTNIGWIVGIALIAILAFIAIINWIAGQSIQIN</sequence>
<dbReference type="AlphaFoldDB" id="A0A221V4T0"/>
<keyword evidence="1" id="KW-0472">Membrane</keyword>
<evidence type="ECO:0000313" key="3">
    <source>
        <dbReference type="EMBL" id="ASO08418.1"/>
    </source>
</evidence>
<dbReference type="RefSeq" id="WP_157731032.1">
    <property type="nucleotide sequence ID" value="NZ_CP022516.1"/>
</dbReference>
<proteinExistence type="predicted"/>
<dbReference type="EMBL" id="CP022516">
    <property type="protein sequence ID" value="ASO08418.1"/>
    <property type="molecule type" value="Genomic_DNA"/>
</dbReference>
<keyword evidence="1" id="KW-1133">Transmembrane helix</keyword>
<evidence type="ECO:0000256" key="2">
    <source>
        <dbReference type="SAM" id="SignalP"/>
    </source>
</evidence>
<name>A0A221V4T0_9FLAO</name>
<protein>
    <recommendedName>
        <fullName evidence="5">Interferon-induced transmembrane protein</fullName>
    </recommendedName>
</protein>
<reference evidence="3 4" key="1">
    <citation type="submission" date="2017-07" db="EMBL/GenBank/DDBJ databases">
        <title>Genome Sequence of Arenibacter algicola Strain SMS7 Isolated from a culture of the Diatom Skeletonema marinoi.</title>
        <authorList>
            <person name="Topel M."/>
            <person name="Pinder M.I.M."/>
            <person name="Johansson O.N."/>
            <person name="Kourtchenko O."/>
            <person name="Godhe A."/>
            <person name="Clarke A.K."/>
        </authorList>
    </citation>
    <scope>NUCLEOTIDE SEQUENCE [LARGE SCALE GENOMIC DNA]</scope>
    <source>
        <strain evidence="3 4">SMS7</strain>
        <plasmid evidence="4">Plasmid psms7</plasmid>
    </source>
</reference>
<dbReference type="KEGG" id="aalg:AREALGSMS7_05046"/>
<feature type="signal peptide" evidence="2">
    <location>
        <begin position="1"/>
        <end position="23"/>
    </location>
</feature>
<evidence type="ECO:0008006" key="5">
    <source>
        <dbReference type="Google" id="ProtNLM"/>
    </source>
</evidence>
<feature type="transmembrane region" description="Helical" evidence="1">
    <location>
        <begin position="39"/>
        <end position="57"/>
    </location>
</feature>
<keyword evidence="1" id="KW-0812">Transmembrane</keyword>
<keyword evidence="3" id="KW-0614">Plasmid</keyword>
<dbReference type="Proteomes" id="UP000204551">
    <property type="component" value="Plasmid pSMS7"/>
</dbReference>
<evidence type="ECO:0000313" key="4">
    <source>
        <dbReference type="Proteomes" id="UP000204551"/>
    </source>
</evidence>
<gene>
    <name evidence="3" type="ORF">AREALGSMS7_05046</name>
</gene>
<geneLocation type="plasmid" evidence="4">
    <name>psms7</name>
</geneLocation>
<keyword evidence="2" id="KW-0732">Signal</keyword>
<feature type="transmembrane region" description="Helical" evidence="1">
    <location>
        <begin position="78"/>
        <end position="100"/>
    </location>
</feature>
<organism evidence="3 4">
    <name type="scientific">Arenibacter algicola</name>
    <dbReference type="NCBI Taxonomy" id="616991"/>
    <lineage>
        <taxon>Bacteria</taxon>
        <taxon>Pseudomonadati</taxon>
        <taxon>Bacteroidota</taxon>
        <taxon>Flavobacteriia</taxon>
        <taxon>Flavobacteriales</taxon>
        <taxon>Flavobacteriaceae</taxon>
        <taxon>Arenibacter</taxon>
    </lineage>
</organism>
<accession>A0A221V4T0</accession>